<dbReference type="Gene3D" id="3.40.50.300">
    <property type="entry name" value="P-loop containing nucleotide triphosphate hydrolases"/>
    <property type="match status" value="1"/>
</dbReference>
<dbReference type="PANTHER" id="PTHR43166:SF9">
    <property type="entry name" value="GLUTAMATE_ASPARTATE IMPORT ATP-BINDING PROTEIN GLTL"/>
    <property type="match status" value="1"/>
</dbReference>
<dbReference type="GO" id="GO:0015424">
    <property type="term" value="F:ABC-type amino acid transporter activity"/>
    <property type="evidence" value="ECO:0007669"/>
    <property type="project" value="InterPro"/>
</dbReference>
<evidence type="ECO:0000256" key="2">
    <source>
        <dbReference type="ARBA" id="ARBA00005417"/>
    </source>
</evidence>
<evidence type="ECO:0000256" key="1">
    <source>
        <dbReference type="ARBA" id="ARBA00004202"/>
    </source>
</evidence>
<keyword evidence="8" id="KW-0472">Membrane</keyword>
<dbReference type="Proteomes" id="UP000310263">
    <property type="component" value="Unassembled WGS sequence"/>
</dbReference>
<evidence type="ECO:0000256" key="7">
    <source>
        <dbReference type="ARBA" id="ARBA00022970"/>
    </source>
</evidence>
<dbReference type="PROSITE" id="PS00211">
    <property type="entry name" value="ABC_TRANSPORTER_1"/>
    <property type="match status" value="1"/>
</dbReference>
<evidence type="ECO:0000256" key="3">
    <source>
        <dbReference type="ARBA" id="ARBA00022448"/>
    </source>
</evidence>
<dbReference type="InterPro" id="IPR003593">
    <property type="entry name" value="AAA+_ATPase"/>
</dbReference>
<dbReference type="AlphaFoldDB" id="A0A4S2F3G8"/>
<dbReference type="PIRSF" id="PIRSF039085">
    <property type="entry name" value="ABC_ATPase_HisP"/>
    <property type="match status" value="1"/>
</dbReference>
<dbReference type="EMBL" id="SRYE01000001">
    <property type="protein sequence ID" value="TGY63395.1"/>
    <property type="molecule type" value="Genomic_DNA"/>
</dbReference>
<evidence type="ECO:0000313" key="11">
    <source>
        <dbReference type="Proteomes" id="UP000310263"/>
    </source>
</evidence>
<dbReference type="InterPro" id="IPR030679">
    <property type="entry name" value="ABC_ATPase_HisP-typ"/>
</dbReference>
<comment type="similarity">
    <text evidence="2">Belongs to the ABC transporter superfamily.</text>
</comment>
<dbReference type="PANTHER" id="PTHR43166">
    <property type="entry name" value="AMINO ACID IMPORT ATP-BINDING PROTEIN"/>
    <property type="match status" value="1"/>
</dbReference>
<dbReference type="SMART" id="SM00382">
    <property type="entry name" value="AAA"/>
    <property type="match status" value="1"/>
</dbReference>
<evidence type="ECO:0000256" key="4">
    <source>
        <dbReference type="ARBA" id="ARBA00022475"/>
    </source>
</evidence>
<reference evidence="10 11" key="1">
    <citation type="submission" date="2019-04" db="EMBL/GenBank/DDBJ databases">
        <title>Microbes associate with the intestines of laboratory mice.</title>
        <authorList>
            <person name="Navarre W."/>
            <person name="Wong E."/>
            <person name="Huang K."/>
            <person name="Tropini C."/>
            <person name="Ng K."/>
            <person name="Yu B."/>
        </authorList>
    </citation>
    <scope>NUCLEOTIDE SEQUENCE [LARGE SCALE GENOMIC DNA]</scope>
    <source>
        <strain evidence="10 11">NM07_P-09</strain>
    </source>
</reference>
<sequence length="268" mass="29169">MSAVVSQDTQASKTAGIALPVVSLEHGKKSFGNTRVLRDISLSIDKGDVLAIIGPSGGGKSTLLRCLTLLERLDGGTLAYGSLVVAKNEDGAAHYGGPAVEHEARNRFGLVFQNFNLFPHYTVLENLCDPQIRVLKRSQKEAEARARKLLDRMDLGGKESMVPCELSGGQQQRVAIARALAMDPEVLFFDEPTSALDPELTQGVLRVIRDLANESMTMAIVTHEMAFARDVADRVMFMDGGTIIEQGNASQVIDHPTQQRTRDFLASY</sequence>
<dbReference type="InterPro" id="IPR027417">
    <property type="entry name" value="P-loop_NTPase"/>
</dbReference>
<dbReference type="GO" id="GO:0005524">
    <property type="term" value="F:ATP binding"/>
    <property type="evidence" value="ECO:0007669"/>
    <property type="project" value="UniProtKB-KW"/>
</dbReference>
<evidence type="ECO:0000313" key="10">
    <source>
        <dbReference type="EMBL" id="TGY63395.1"/>
    </source>
</evidence>
<dbReference type="PROSITE" id="PS50893">
    <property type="entry name" value="ABC_TRANSPORTER_2"/>
    <property type="match status" value="1"/>
</dbReference>
<dbReference type="SUPFAM" id="SSF52540">
    <property type="entry name" value="P-loop containing nucleoside triphosphate hydrolases"/>
    <property type="match status" value="1"/>
</dbReference>
<dbReference type="GO" id="GO:0016887">
    <property type="term" value="F:ATP hydrolysis activity"/>
    <property type="evidence" value="ECO:0007669"/>
    <property type="project" value="InterPro"/>
</dbReference>
<evidence type="ECO:0000256" key="8">
    <source>
        <dbReference type="ARBA" id="ARBA00023136"/>
    </source>
</evidence>
<protein>
    <submittedName>
        <fullName evidence="10">Amino acid ABC transporter ATP-binding protein</fullName>
    </submittedName>
</protein>
<keyword evidence="3" id="KW-0813">Transport</keyword>
<evidence type="ECO:0000259" key="9">
    <source>
        <dbReference type="PROSITE" id="PS50893"/>
    </source>
</evidence>
<evidence type="ECO:0000256" key="6">
    <source>
        <dbReference type="ARBA" id="ARBA00022840"/>
    </source>
</evidence>
<keyword evidence="4" id="KW-1003">Cell membrane</keyword>
<dbReference type="GO" id="GO:0005886">
    <property type="term" value="C:plasma membrane"/>
    <property type="evidence" value="ECO:0007669"/>
    <property type="project" value="UniProtKB-SubCell"/>
</dbReference>
<keyword evidence="11" id="KW-1185">Reference proteome</keyword>
<dbReference type="InterPro" id="IPR017871">
    <property type="entry name" value="ABC_transporter-like_CS"/>
</dbReference>
<evidence type="ECO:0000256" key="5">
    <source>
        <dbReference type="ARBA" id="ARBA00022741"/>
    </source>
</evidence>
<keyword evidence="7" id="KW-0029">Amino-acid transport</keyword>
<dbReference type="InterPro" id="IPR003439">
    <property type="entry name" value="ABC_transporter-like_ATP-bd"/>
</dbReference>
<feature type="domain" description="ABC transporter" evidence="9">
    <location>
        <begin position="22"/>
        <end position="265"/>
    </location>
</feature>
<accession>A0A4S2F3G8</accession>
<gene>
    <name evidence="10" type="ORF">E5334_02545</name>
</gene>
<keyword evidence="6 10" id="KW-0067">ATP-binding</keyword>
<dbReference type="InterPro" id="IPR050086">
    <property type="entry name" value="MetN_ABC_transporter-like"/>
</dbReference>
<organism evidence="10 11">
    <name type="scientific">Muricaecibacterium torontonense</name>
    <dbReference type="NCBI Taxonomy" id="3032871"/>
    <lineage>
        <taxon>Bacteria</taxon>
        <taxon>Bacillati</taxon>
        <taxon>Actinomycetota</taxon>
        <taxon>Coriobacteriia</taxon>
        <taxon>Coriobacteriales</taxon>
        <taxon>Atopobiaceae</taxon>
        <taxon>Muricaecibacterium</taxon>
    </lineage>
</organism>
<dbReference type="RefSeq" id="WP_136012022.1">
    <property type="nucleotide sequence ID" value="NZ_SRYE01000001.1"/>
</dbReference>
<comment type="subcellular location">
    <subcellularLocation>
        <location evidence="1">Cell membrane</location>
        <topology evidence="1">Peripheral membrane protein</topology>
    </subcellularLocation>
</comment>
<name>A0A4S2F3G8_9ACTN</name>
<dbReference type="Pfam" id="PF00005">
    <property type="entry name" value="ABC_tran"/>
    <property type="match status" value="1"/>
</dbReference>
<keyword evidence="5" id="KW-0547">Nucleotide-binding</keyword>
<proteinExistence type="inferred from homology"/>
<comment type="caution">
    <text evidence="10">The sequence shown here is derived from an EMBL/GenBank/DDBJ whole genome shotgun (WGS) entry which is preliminary data.</text>
</comment>
<dbReference type="OrthoDB" id="3175865at2"/>